<protein>
    <recommendedName>
        <fullName evidence="2">GEVED domain-containing protein</fullName>
    </recommendedName>
</protein>
<comment type="caution">
    <text evidence="3">The sequence shown here is derived from an EMBL/GenBank/DDBJ whole genome shotgun (WGS) entry which is preliminary data.</text>
</comment>
<evidence type="ECO:0000313" key="4">
    <source>
        <dbReference type="Proteomes" id="UP000189681"/>
    </source>
</evidence>
<feature type="domain" description="GEVED" evidence="2">
    <location>
        <begin position="69"/>
        <end position="150"/>
    </location>
</feature>
<dbReference type="InterPro" id="IPR045474">
    <property type="entry name" value="GEVED"/>
</dbReference>
<feature type="region of interest" description="Disordered" evidence="1">
    <location>
        <begin position="1"/>
        <end position="38"/>
    </location>
</feature>
<organism evidence="3 4">
    <name type="scientific">Candidatus Brocadia carolinensis</name>
    <dbReference type="NCBI Taxonomy" id="1004156"/>
    <lineage>
        <taxon>Bacteria</taxon>
        <taxon>Pseudomonadati</taxon>
        <taxon>Planctomycetota</taxon>
        <taxon>Candidatus Brocadiia</taxon>
        <taxon>Candidatus Brocadiales</taxon>
        <taxon>Candidatus Brocadiaceae</taxon>
        <taxon>Candidatus Brocadia</taxon>
    </lineage>
</organism>
<evidence type="ECO:0000313" key="3">
    <source>
        <dbReference type="EMBL" id="OOP57044.1"/>
    </source>
</evidence>
<gene>
    <name evidence="3" type="ORF">AYP45_05845</name>
</gene>
<proteinExistence type="predicted"/>
<dbReference type="InterPro" id="IPR013783">
    <property type="entry name" value="Ig-like_fold"/>
</dbReference>
<accession>A0A1V4AV95</accession>
<dbReference type="EMBL" id="AYTS01000049">
    <property type="protein sequence ID" value="OOP57044.1"/>
    <property type="molecule type" value="Genomic_DNA"/>
</dbReference>
<dbReference type="Proteomes" id="UP000189681">
    <property type="component" value="Unassembled WGS sequence"/>
</dbReference>
<dbReference type="AlphaFoldDB" id="A0A1V4AV95"/>
<dbReference type="Pfam" id="PF20009">
    <property type="entry name" value="GEVED"/>
    <property type="match status" value="1"/>
</dbReference>
<evidence type="ECO:0000259" key="2">
    <source>
        <dbReference type="Pfam" id="PF20009"/>
    </source>
</evidence>
<name>A0A1V4AV95_9BACT</name>
<dbReference type="Gene3D" id="2.60.40.10">
    <property type="entry name" value="Immunoglobulins"/>
    <property type="match status" value="1"/>
</dbReference>
<reference evidence="3 4" key="1">
    <citation type="journal article" date="2017" name="Water Res.">
        <title>Discovery and metagenomic analysis of an anammox bacterial enrichment related to Candidatus "Brocadia caroliniensis" in a full-scale glycerol-fed nitritation-denitritation separate centrate treatment process.</title>
        <authorList>
            <person name="Park H."/>
            <person name="Brotto A.C."/>
            <person name="van Loosdrecht M.C."/>
            <person name="Chandran K."/>
        </authorList>
    </citation>
    <scope>NUCLEOTIDE SEQUENCE [LARGE SCALE GENOMIC DNA]</scope>
    <source>
        <strain evidence="3">26THWARD</strain>
    </source>
</reference>
<evidence type="ECO:0000256" key="1">
    <source>
        <dbReference type="SAM" id="MobiDB-lite"/>
    </source>
</evidence>
<sequence length="258" mass="29278">MPDLGSAPSPYPSAATFNQQSEYLGEDSAKDDGVSFTPKPADWDEGKKITVHWHLTTTNDERFYPHGVYFRLFIDWNHDGDWDDAGEMVIDSFKEKIKGKRKYKFKDCFTVPEHSREGNFWARAWVSYGYPSPVYGNESTSFGEIEDYNLLSEEVPSAVTLVSFAAREAGGKIVLRWETATEVDNAGFNLYRARVKDGRYKLINATLIPAQGNATSGATYRFVDKPRNGTYFYKLEDRDYFGVSTLHGPEKVRLKSGK</sequence>
<dbReference type="STRING" id="1004156.AYP45_05845"/>